<dbReference type="Proteomes" id="UP000789390">
    <property type="component" value="Unassembled WGS sequence"/>
</dbReference>
<organism evidence="3 4">
    <name type="scientific">Daphnia galeata</name>
    <dbReference type="NCBI Taxonomy" id="27404"/>
    <lineage>
        <taxon>Eukaryota</taxon>
        <taxon>Metazoa</taxon>
        <taxon>Ecdysozoa</taxon>
        <taxon>Arthropoda</taxon>
        <taxon>Crustacea</taxon>
        <taxon>Branchiopoda</taxon>
        <taxon>Diplostraca</taxon>
        <taxon>Cladocera</taxon>
        <taxon>Anomopoda</taxon>
        <taxon>Daphniidae</taxon>
        <taxon>Daphnia</taxon>
    </lineage>
</organism>
<protein>
    <submittedName>
        <fullName evidence="3">Uncharacterized protein</fullName>
    </submittedName>
</protein>
<feature type="region of interest" description="Disordered" evidence="1">
    <location>
        <begin position="670"/>
        <end position="702"/>
    </location>
</feature>
<evidence type="ECO:0000256" key="2">
    <source>
        <dbReference type="SAM" id="Phobius"/>
    </source>
</evidence>
<reference evidence="3" key="1">
    <citation type="submission" date="2021-11" db="EMBL/GenBank/DDBJ databases">
        <authorList>
            <person name="Schell T."/>
        </authorList>
    </citation>
    <scope>NUCLEOTIDE SEQUENCE</scope>
    <source>
        <strain evidence="3">M5</strain>
    </source>
</reference>
<dbReference type="EMBL" id="CAKKLH010000168">
    <property type="protein sequence ID" value="CAH0105113.1"/>
    <property type="molecule type" value="Genomic_DNA"/>
</dbReference>
<keyword evidence="2" id="KW-0812">Transmembrane</keyword>
<feature type="region of interest" description="Disordered" evidence="1">
    <location>
        <begin position="489"/>
        <end position="541"/>
    </location>
</feature>
<feature type="region of interest" description="Disordered" evidence="1">
    <location>
        <begin position="727"/>
        <end position="755"/>
    </location>
</feature>
<keyword evidence="2" id="KW-1133">Transmembrane helix</keyword>
<dbReference type="AlphaFoldDB" id="A0A8J2RRL0"/>
<feature type="compositionally biased region" description="Polar residues" evidence="1">
    <location>
        <begin position="490"/>
        <end position="499"/>
    </location>
</feature>
<comment type="caution">
    <text evidence="3">The sequence shown here is derived from an EMBL/GenBank/DDBJ whole genome shotgun (WGS) entry which is preliminary data.</text>
</comment>
<keyword evidence="4" id="KW-1185">Reference proteome</keyword>
<gene>
    <name evidence="3" type="ORF">DGAL_LOCUS8127</name>
</gene>
<feature type="compositionally biased region" description="Low complexity" evidence="1">
    <location>
        <begin position="735"/>
        <end position="755"/>
    </location>
</feature>
<feature type="transmembrane region" description="Helical" evidence="2">
    <location>
        <begin position="85"/>
        <end position="104"/>
    </location>
</feature>
<evidence type="ECO:0000313" key="3">
    <source>
        <dbReference type="EMBL" id="CAH0105113.1"/>
    </source>
</evidence>
<feature type="compositionally biased region" description="Polar residues" evidence="1">
    <location>
        <begin position="392"/>
        <end position="401"/>
    </location>
</feature>
<feature type="region of interest" description="Disordered" evidence="1">
    <location>
        <begin position="305"/>
        <end position="416"/>
    </location>
</feature>
<evidence type="ECO:0000313" key="4">
    <source>
        <dbReference type="Proteomes" id="UP000789390"/>
    </source>
</evidence>
<accession>A0A8J2RRL0</accession>
<feature type="compositionally biased region" description="Basic and acidic residues" evidence="1">
    <location>
        <begin position="311"/>
        <end position="322"/>
    </location>
</feature>
<keyword evidence="2" id="KW-0472">Membrane</keyword>
<dbReference type="OrthoDB" id="6505468at2759"/>
<evidence type="ECO:0000256" key="1">
    <source>
        <dbReference type="SAM" id="MobiDB-lite"/>
    </source>
</evidence>
<proteinExistence type="predicted"/>
<sequence length="755" mass="83200">MIRRMEAELAASATITKKTSMASIVSDLLIEGTPRMNITVETAESVYFIQSSAWRSGRTHWPQTAAEKAAEKIEYYKAYDPLTGLKIAATLSGFLTMAVLYVFYKAKCKRMKFMRGSSYEDSIIVDQQASQQHLRESNPALHNSALYQVEVECSSGNKFQHYCESGRETPSSSIITAQQPALHQSTVTIKSSQPHYYTDDSEMPAWKIYAKELFLYGGSGLWRSASLQKGSDPVLLVAQSSFDETINSRSQRTGSLSGSVMGGLGIYRCDSRKPSSVCAYPTRNSQSRLQVPNVQANKACVTQLHRQRSLNRKDEALSRGSRDQQLSPFNKKNLPGRSVSFRESDMTNYSRSKRVARNRPGSLHNSRPDYSRLRSGSCSNAESGHLRPDSLPVTNPVTNRRSSFRMPSRQTSIRESRRIAGPSMSIDIPLPSLPPPSPRSRLSVVHRIPIHLQQPEDSKSKSIYCRSASLTSEPISRGWRSSIAKMIRAKSTSGNSVRSNGERTECSSPKNRRNRNPSNMIGGELGQSSAMQDEVDNGSSHREGHIDICVIQATPAASPCTSIRSTFSGDSLDSAAIKNIPPYANFNPSPIMSVRDRRKCFARMKGQTIDHDNEATMTIDTSFLAPPMIEYSGSVGLSPSSLLAYPMADLRSRRSTSPARHPASTWLQVFNEEPNATSQKESSHASTKRPHQVVGGIGKSPARSTTMITEHHHLGVSQLVPIGDSGVAKACRPASQSSSTSPTQQNTQQYTQFPF</sequence>
<name>A0A8J2RRL0_9CRUS</name>